<dbReference type="RefSeq" id="WP_141924003.1">
    <property type="nucleotide sequence ID" value="NZ_VFQC01000001.1"/>
</dbReference>
<dbReference type="Pfam" id="PF03235">
    <property type="entry name" value="GmrSD_N"/>
    <property type="match status" value="1"/>
</dbReference>
<sequence length="529" mass="61395">MSELNIRKAIDKISQGEIRIPAFQRGFIWDENLVAHLMDSIYKQYPFGSIILWRTKEQLKTERALGNFRLPDIDPDYPIDYVLDGQQRLTSIFGVFQTDIEPDVPTEWNKIYFDMQADESMQESYFFALYDDQADPQRYFPIGAFFDTVRYRNATKNLESREAELIDKVQERFKEATIPVQSIETDDRAKVAIVFERVNRLGIELDVFQLLSAWTWSEDFDLRTKFDELAEELEPFGFGAVGEDTNLLLRCSAGIVSGNPAPEAIMGLNGAIVRENFEKIVNGIRGAIDFVRNNIGVEKLNNLPYPTLLIPLSYFFAVEGERQVAVNDDQRKSLLKWFWRSCFSRRFSAGVFTNLRRDLEEVKNLKIHGNSELSEIPCTVDSEFFSETSFSIRSVNTKTFILMLAQLDPMSFVSGNRVNLKEVLKEYNRNEFHHLYPQKFLKHLGFSPRHINRLANFAFMSRADNRKLGGDRPSIYRQWIPSNYQEIMKASAVPERALFADDYEEFIEKRSEMLAEIAHNLRDNGMVRL</sequence>
<dbReference type="PANTHER" id="PTHR37292">
    <property type="entry name" value="VNG6097C"/>
    <property type="match status" value="1"/>
</dbReference>
<dbReference type="PANTHER" id="PTHR37292:SF2">
    <property type="entry name" value="DUF262 DOMAIN-CONTAINING PROTEIN"/>
    <property type="match status" value="1"/>
</dbReference>
<feature type="domain" description="GmrSD restriction endonucleases N-terminal" evidence="1">
    <location>
        <begin position="7"/>
        <end position="214"/>
    </location>
</feature>
<dbReference type="OrthoDB" id="9787127at2"/>
<evidence type="ECO:0000259" key="1">
    <source>
        <dbReference type="Pfam" id="PF03235"/>
    </source>
</evidence>
<comment type="caution">
    <text evidence="2">The sequence shown here is derived from an EMBL/GenBank/DDBJ whole genome shotgun (WGS) entry which is preliminary data.</text>
</comment>
<keyword evidence="3" id="KW-1185">Reference proteome</keyword>
<dbReference type="AlphaFoldDB" id="A0A543NL35"/>
<protein>
    <recommendedName>
        <fullName evidence="1">GmrSD restriction endonucleases N-terminal domain-containing protein</fullName>
    </recommendedName>
</protein>
<dbReference type="Proteomes" id="UP000317422">
    <property type="component" value="Unassembled WGS sequence"/>
</dbReference>
<proteinExistence type="predicted"/>
<evidence type="ECO:0000313" key="2">
    <source>
        <dbReference type="EMBL" id="TQN32526.1"/>
    </source>
</evidence>
<evidence type="ECO:0000313" key="3">
    <source>
        <dbReference type="Proteomes" id="UP000317422"/>
    </source>
</evidence>
<accession>A0A543NL35</accession>
<dbReference type="InterPro" id="IPR004919">
    <property type="entry name" value="GmrSD_N"/>
</dbReference>
<gene>
    <name evidence="2" type="ORF">FHX37_2490</name>
</gene>
<organism evidence="2 3">
    <name type="scientific">Haloactinospora alba</name>
    <dbReference type="NCBI Taxonomy" id="405555"/>
    <lineage>
        <taxon>Bacteria</taxon>
        <taxon>Bacillati</taxon>
        <taxon>Actinomycetota</taxon>
        <taxon>Actinomycetes</taxon>
        <taxon>Streptosporangiales</taxon>
        <taxon>Nocardiopsidaceae</taxon>
        <taxon>Haloactinospora</taxon>
    </lineage>
</organism>
<name>A0A543NL35_9ACTN</name>
<dbReference type="EMBL" id="VFQC01000001">
    <property type="protein sequence ID" value="TQN32526.1"/>
    <property type="molecule type" value="Genomic_DNA"/>
</dbReference>
<reference evidence="2 3" key="1">
    <citation type="submission" date="2019-06" db="EMBL/GenBank/DDBJ databases">
        <title>Sequencing the genomes of 1000 actinobacteria strains.</title>
        <authorList>
            <person name="Klenk H.-P."/>
        </authorList>
    </citation>
    <scope>NUCLEOTIDE SEQUENCE [LARGE SCALE GENOMIC DNA]</scope>
    <source>
        <strain evidence="2 3">DSM 45015</strain>
    </source>
</reference>